<dbReference type="InterPro" id="IPR050811">
    <property type="entry name" value="Phosphate_ABC_transporter"/>
</dbReference>
<keyword evidence="1" id="KW-0732">Signal</keyword>
<dbReference type="AlphaFoldDB" id="A0AAN0M6F5"/>
<dbReference type="InterPro" id="IPR024370">
    <property type="entry name" value="PBP_domain"/>
</dbReference>
<sequence>MANRAAQHVVSSIAGIITCSSMALAEQTTFRSHDGGLEIVGELISSSGDNYVVDTDLGRLNLRKEEVTCDAAACRSDSSEAQEQDLVLFGSQTIGSSIMPILLAGYAGHLEAEASVETNERSENIVASLVGEEGFGDPIGSVLVVPSLSDDAFPNLRRASNKIGMSSRRITRDEAVELRQFGAGSMVDVTNEHFLAVDNLVLVAHPENPVDELTLDQARGIFAGEITNWRQVGGPDLPITVAQREPGSATRSTFEEKLFGQEIKSLAQTTNFPDDATISDSVWREASAIGYVSSAEVRGAKPITIISS</sequence>
<gene>
    <name evidence="3" type="ORF">AABB31_00060</name>
</gene>
<dbReference type="PANTHER" id="PTHR30570">
    <property type="entry name" value="PERIPLASMIC PHOSPHATE BINDING COMPONENT OF PHOSPHATE ABC TRANSPORTER"/>
    <property type="match status" value="1"/>
</dbReference>
<dbReference type="RefSeq" id="WP_342074905.1">
    <property type="nucleotide sequence ID" value="NZ_CP151764.2"/>
</dbReference>
<dbReference type="SUPFAM" id="SSF53850">
    <property type="entry name" value="Periplasmic binding protein-like II"/>
    <property type="match status" value="1"/>
</dbReference>
<feature type="domain" description="PBP" evidence="2">
    <location>
        <begin position="142"/>
        <end position="298"/>
    </location>
</feature>
<protein>
    <submittedName>
        <fullName evidence="3">Substrate-binding domain-containing protein</fullName>
    </submittedName>
</protein>
<dbReference type="Proteomes" id="UP001470809">
    <property type="component" value="Plasmid pSS1-5"/>
</dbReference>
<evidence type="ECO:0000259" key="2">
    <source>
        <dbReference type="Pfam" id="PF12849"/>
    </source>
</evidence>
<evidence type="ECO:0000313" key="3">
    <source>
        <dbReference type="EMBL" id="WZU65560.1"/>
    </source>
</evidence>
<dbReference type="PANTHER" id="PTHR30570:SF1">
    <property type="entry name" value="PHOSPHATE-BINDING PROTEIN PSTS"/>
    <property type="match status" value="1"/>
</dbReference>
<name>A0AAN0M6F5_9RHOB</name>
<dbReference type="Gene3D" id="3.40.190.10">
    <property type="entry name" value="Periplasmic binding protein-like II"/>
    <property type="match status" value="1"/>
</dbReference>
<organism evidence="3 4">
    <name type="scientific">Yoonia rhodophyticola</name>
    <dbReference type="NCBI Taxonomy" id="3137370"/>
    <lineage>
        <taxon>Bacteria</taxon>
        <taxon>Pseudomonadati</taxon>
        <taxon>Pseudomonadota</taxon>
        <taxon>Alphaproteobacteria</taxon>
        <taxon>Rhodobacterales</taxon>
        <taxon>Paracoccaceae</taxon>
        <taxon>Yoonia</taxon>
    </lineage>
</organism>
<geneLocation type="plasmid" evidence="3 4">
    <name>pSS1-5</name>
</geneLocation>
<evidence type="ECO:0000256" key="1">
    <source>
        <dbReference type="ARBA" id="ARBA00022729"/>
    </source>
</evidence>
<dbReference type="KEGG" id="yrh:AABB31_00060"/>
<dbReference type="EMBL" id="CP151764">
    <property type="protein sequence ID" value="WZU65560.1"/>
    <property type="molecule type" value="Genomic_DNA"/>
</dbReference>
<proteinExistence type="predicted"/>
<reference evidence="3" key="1">
    <citation type="submission" date="2024-08" db="EMBL/GenBank/DDBJ databases">
        <title>Phylogenomic analyses of a clade within the roseobacter group suggest taxonomic reassignments of species of the genera Aestuariivita, Citreicella, Loktanella, Nautella, Pelagibaca, Ruegeria, Thalassobius, Thiobacimonas and Tropicibacter, and the proposal o.</title>
        <authorList>
            <person name="Jeon C.O."/>
        </authorList>
    </citation>
    <scope>NUCLEOTIDE SEQUENCE</scope>
    <source>
        <strain evidence="3">SS1-5</strain>
        <plasmid evidence="3">pSS1-5</plasmid>
    </source>
</reference>
<keyword evidence="3" id="KW-0614">Plasmid</keyword>
<accession>A0AAN0M6F5</accession>
<evidence type="ECO:0000313" key="4">
    <source>
        <dbReference type="Proteomes" id="UP001470809"/>
    </source>
</evidence>
<keyword evidence="4" id="KW-1185">Reference proteome</keyword>
<dbReference type="Pfam" id="PF12849">
    <property type="entry name" value="PBP_like_2"/>
    <property type="match status" value="1"/>
</dbReference>